<feature type="transmembrane region" description="Helical" evidence="10">
    <location>
        <begin position="127"/>
        <end position="153"/>
    </location>
</feature>
<comment type="caution">
    <text evidence="11">The sequence shown here is derived from an EMBL/GenBank/DDBJ whole genome shotgun (WGS) entry which is preliminary data.</text>
</comment>
<dbReference type="PANTHER" id="PTHR30309:SF0">
    <property type="entry name" value="GLYCEROL-3-PHOSPHATE ACYLTRANSFERASE-RELATED"/>
    <property type="match status" value="1"/>
</dbReference>
<keyword evidence="2 10" id="KW-0444">Lipid biosynthesis</keyword>
<evidence type="ECO:0000313" key="11">
    <source>
        <dbReference type="EMBL" id="OGY26831.1"/>
    </source>
</evidence>
<feature type="transmembrane region" description="Helical" evidence="10">
    <location>
        <begin position="6"/>
        <end position="26"/>
    </location>
</feature>
<feature type="transmembrane region" description="Helical" evidence="10">
    <location>
        <begin position="173"/>
        <end position="189"/>
    </location>
</feature>
<keyword evidence="8 10" id="KW-0594">Phospholipid biosynthesis</keyword>
<comment type="function">
    <text evidence="10">Catalyzes the transfer of an acyl group from acyl-phosphate (acyl-PO(4)) to glycerol-3-phosphate (G3P) to form lysophosphatidic acid (LPA). This enzyme utilizes acyl-phosphate as fatty acyl donor, but not acyl-CoA or acyl-ACP.</text>
</comment>
<comment type="subcellular location">
    <subcellularLocation>
        <location evidence="10">Cell membrane</location>
        <topology evidence="10">Multi-pass membrane protein</topology>
    </subcellularLocation>
</comment>
<evidence type="ECO:0000256" key="3">
    <source>
        <dbReference type="ARBA" id="ARBA00022679"/>
    </source>
</evidence>
<dbReference type="UniPathway" id="UPA00085"/>
<comment type="pathway">
    <text evidence="10">Lipid metabolism; phospholipid metabolism.</text>
</comment>
<keyword evidence="3 10" id="KW-0808">Transferase</keyword>
<dbReference type="PANTHER" id="PTHR30309">
    <property type="entry name" value="INNER MEMBRANE PROTEIN YGIH"/>
    <property type="match status" value="1"/>
</dbReference>
<dbReference type="EC" id="2.3.1.275" evidence="10"/>
<dbReference type="EMBL" id="MHCS01000009">
    <property type="protein sequence ID" value="OGY26831.1"/>
    <property type="molecule type" value="Genomic_DNA"/>
</dbReference>
<dbReference type="GO" id="GO:0008654">
    <property type="term" value="P:phospholipid biosynthetic process"/>
    <property type="evidence" value="ECO:0007669"/>
    <property type="project" value="UniProtKB-UniRule"/>
</dbReference>
<evidence type="ECO:0000256" key="5">
    <source>
        <dbReference type="ARBA" id="ARBA00022989"/>
    </source>
</evidence>
<dbReference type="GO" id="GO:0005886">
    <property type="term" value="C:plasma membrane"/>
    <property type="evidence" value="ECO:0007669"/>
    <property type="project" value="UniProtKB-SubCell"/>
</dbReference>
<dbReference type="InterPro" id="IPR003811">
    <property type="entry name" value="G3P_acylTferase_PlsY"/>
</dbReference>
<comment type="caution">
    <text evidence="10">Lacks conserved residue(s) required for the propagation of feature annotation.</text>
</comment>
<dbReference type="GO" id="GO:0043772">
    <property type="term" value="F:acyl-phosphate glycerol-3-phosphate acyltransferase activity"/>
    <property type="evidence" value="ECO:0007669"/>
    <property type="project" value="UniProtKB-UniRule"/>
</dbReference>
<keyword evidence="6 10" id="KW-0443">Lipid metabolism</keyword>
<keyword evidence="5 10" id="KW-1133">Transmembrane helix</keyword>
<keyword evidence="9 10" id="KW-1208">Phospholipid metabolism</keyword>
<accession>A0A1G1WGV1</accession>
<evidence type="ECO:0000256" key="4">
    <source>
        <dbReference type="ARBA" id="ARBA00022692"/>
    </source>
</evidence>
<keyword evidence="7 10" id="KW-0472">Membrane</keyword>
<evidence type="ECO:0000256" key="9">
    <source>
        <dbReference type="ARBA" id="ARBA00023264"/>
    </source>
</evidence>
<name>A0A1G1WGV1_9BACT</name>
<dbReference type="HAMAP" id="MF_01043">
    <property type="entry name" value="PlsY"/>
    <property type="match status" value="1"/>
</dbReference>
<comment type="subunit">
    <text evidence="10">Probably interacts with PlsX.</text>
</comment>
<evidence type="ECO:0000256" key="1">
    <source>
        <dbReference type="ARBA" id="ARBA00022475"/>
    </source>
</evidence>
<comment type="catalytic activity">
    <reaction evidence="10">
        <text>an acyl phosphate + sn-glycerol 3-phosphate = a 1-acyl-sn-glycero-3-phosphate + phosphate</text>
        <dbReference type="Rhea" id="RHEA:34075"/>
        <dbReference type="ChEBI" id="CHEBI:43474"/>
        <dbReference type="ChEBI" id="CHEBI:57597"/>
        <dbReference type="ChEBI" id="CHEBI:57970"/>
        <dbReference type="ChEBI" id="CHEBI:59918"/>
        <dbReference type="EC" id="2.3.1.275"/>
    </reaction>
</comment>
<evidence type="ECO:0000256" key="10">
    <source>
        <dbReference type="HAMAP-Rule" id="MF_01043"/>
    </source>
</evidence>
<dbReference type="Pfam" id="PF02660">
    <property type="entry name" value="G3P_acyltransf"/>
    <property type="match status" value="1"/>
</dbReference>
<evidence type="ECO:0000256" key="8">
    <source>
        <dbReference type="ARBA" id="ARBA00023209"/>
    </source>
</evidence>
<gene>
    <name evidence="10" type="primary">plsY</name>
    <name evidence="11" type="ORF">A2Z11_01450</name>
</gene>
<comment type="similarity">
    <text evidence="10">Belongs to the PlsY family.</text>
</comment>
<protein>
    <recommendedName>
        <fullName evidence="10">Glycerol-3-phosphate acyltransferase</fullName>
    </recommendedName>
    <alternativeName>
        <fullName evidence="10">Acyl-PO4 G3P acyltransferase</fullName>
    </alternativeName>
    <alternativeName>
        <fullName evidence="10">Acyl-phosphate--glycerol-3-phosphate acyltransferase</fullName>
    </alternativeName>
    <alternativeName>
        <fullName evidence="10">G3P acyltransferase</fullName>
        <shortName evidence="10">GPAT</shortName>
        <ecNumber evidence="10">2.3.1.275</ecNumber>
    </alternativeName>
    <alternativeName>
        <fullName evidence="10">Lysophosphatidic acid synthase</fullName>
        <shortName evidence="10">LPA synthase</shortName>
    </alternativeName>
</protein>
<dbReference type="AlphaFoldDB" id="A0A1G1WGV1"/>
<evidence type="ECO:0000256" key="6">
    <source>
        <dbReference type="ARBA" id="ARBA00023098"/>
    </source>
</evidence>
<dbReference type="Proteomes" id="UP000176389">
    <property type="component" value="Unassembled WGS sequence"/>
</dbReference>
<evidence type="ECO:0000256" key="7">
    <source>
        <dbReference type="ARBA" id="ARBA00023136"/>
    </source>
</evidence>
<evidence type="ECO:0000256" key="2">
    <source>
        <dbReference type="ARBA" id="ARBA00022516"/>
    </source>
</evidence>
<proteinExistence type="inferred from homology"/>
<dbReference type="STRING" id="1802596.A2Z11_01450"/>
<keyword evidence="4 10" id="KW-0812">Transmembrane</keyword>
<organism evidence="11 12">
    <name type="scientific">Candidatus Woykebacteria bacterium RBG_16_43_9</name>
    <dbReference type="NCBI Taxonomy" id="1802596"/>
    <lineage>
        <taxon>Bacteria</taxon>
        <taxon>Candidatus Woykeibacteriota</taxon>
    </lineage>
</organism>
<evidence type="ECO:0000313" key="12">
    <source>
        <dbReference type="Proteomes" id="UP000176389"/>
    </source>
</evidence>
<reference evidence="11 12" key="1">
    <citation type="journal article" date="2016" name="Nat. Commun.">
        <title>Thousands of microbial genomes shed light on interconnected biogeochemical processes in an aquifer system.</title>
        <authorList>
            <person name="Anantharaman K."/>
            <person name="Brown C.T."/>
            <person name="Hug L.A."/>
            <person name="Sharon I."/>
            <person name="Castelle C.J."/>
            <person name="Probst A.J."/>
            <person name="Thomas B.C."/>
            <person name="Singh A."/>
            <person name="Wilkins M.J."/>
            <person name="Karaoz U."/>
            <person name="Brodie E.L."/>
            <person name="Williams K.H."/>
            <person name="Hubbard S.S."/>
            <person name="Banfield J.F."/>
        </authorList>
    </citation>
    <scope>NUCLEOTIDE SEQUENCE [LARGE SCALE GENOMIC DNA]</scope>
</reference>
<dbReference type="SMART" id="SM01207">
    <property type="entry name" value="G3P_acyltransf"/>
    <property type="match status" value="1"/>
</dbReference>
<keyword evidence="1 10" id="KW-1003">Cell membrane</keyword>
<sequence>MVKALLVITAYLLGSIPTGFIAVKALKKEDIRKSGSGATGATNVNRKLGPFWAVPVAFGDVMKAYIPTLIAVKLWPNKHWLHLLVGGAATLGHSKSVFLGFRGGKAVSTSAGFFFAIAGREPRLWSVFYFSLGGFLGAIIGSGGIISLGSVFGPIIGSLYSTRLSNLSKVSKWYTFGLWMAAGFITLMHRENLVRLFRGEEPKTGKEILGQLVDTTRKTVGKLFN</sequence>